<sequence>MELSWEETRKFISKYLLIYFGLALVLFFVLRWYKTANFSQDTLETMLTTVSVLRDKTDDPCKYAILGEPTTAQANYVKVNIYCGRTKSLNSMDLRAIKEKTVGGALTELARINGYTGNRNNWICKLNRKPFVSFEEKLESKATVDCFLGLSEKEIAKYYETI</sequence>
<dbReference type="EMBL" id="LCFK01000003">
    <property type="protein sequence ID" value="KKS94780.1"/>
    <property type="molecule type" value="Genomic_DNA"/>
</dbReference>
<keyword evidence="1" id="KW-1133">Transmembrane helix</keyword>
<gene>
    <name evidence="2" type="ORF">UV68_C0003G0018</name>
</gene>
<keyword evidence="1" id="KW-0812">Transmembrane</keyword>
<evidence type="ECO:0000256" key="1">
    <source>
        <dbReference type="SAM" id="Phobius"/>
    </source>
</evidence>
<dbReference type="Proteomes" id="UP000033980">
    <property type="component" value="Unassembled WGS sequence"/>
</dbReference>
<evidence type="ECO:0000313" key="3">
    <source>
        <dbReference type="Proteomes" id="UP000033980"/>
    </source>
</evidence>
<accession>A0A0G1DA67</accession>
<feature type="transmembrane region" description="Helical" evidence="1">
    <location>
        <begin position="12"/>
        <end position="33"/>
    </location>
</feature>
<keyword evidence="1" id="KW-0472">Membrane</keyword>
<name>A0A0G1DA67_9BACT</name>
<dbReference type="AlphaFoldDB" id="A0A0G1DA67"/>
<evidence type="ECO:0000313" key="2">
    <source>
        <dbReference type="EMBL" id="KKS94780.1"/>
    </source>
</evidence>
<comment type="caution">
    <text evidence="2">The sequence shown here is derived from an EMBL/GenBank/DDBJ whole genome shotgun (WGS) entry which is preliminary data.</text>
</comment>
<organism evidence="2 3">
    <name type="scientific">Candidatus Collierbacteria bacterium GW2011_GWC2_43_12</name>
    <dbReference type="NCBI Taxonomy" id="1618390"/>
    <lineage>
        <taxon>Bacteria</taxon>
        <taxon>Candidatus Collieribacteriota</taxon>
    </lineage>
</organism>
<protein>
    <submittedName>
        <fullName evidence="2">Uncharacterized protein</fullName>
    </submittedName>
</protein>
<reference evidence="2 3" key="1">
    <citation type="journal article" date="2015" name="Nature">
        <title>rRNA introns, odd ribosomes, and small enigmatic genomes across a large radiation of phyla.</title>
        <authorList>
            <person name="Brown C.T."/>
            <person name="Hug L.A."/>
            <person name="Thomas B.C."/>
            <person name="Sharon I."/>
            <person name="Castelle C.J."/>
            <person name="Singh A."/>
            <person name="Wilkins M.J."/>
            <person name="Williams K.H."/>
            <person name="Banfield J.F."/>
        </authorList>
    </citation>
    <scope>NUCLEOTIDE SEQUENCE [LARGE SCALE GENOMIC DNA]</scope>
</reference>
<proteinExistence type="predicted"/>